<reference key="2">
    <citation type="journal article" date="2000" name="Nature">
        <title>Sequence and analysis of chromosome 3 of the plant Arabidopsis thaliana.</title>
        <authorList>
            <consortium name="European Union Chromosome 3 Arabidopsis Sequencing Consortium"/>
            <consortium name="Institute for Genomic Research"/>
            <consortium name="Kazusa DNA Research Institute"/>
            <person name="Salanoubat M."/>
            <person name="Lemcke K."/>
            <person name="Rieger M."/>
            <person name="Ansorge W."/>
            <person name="Unseld M."/>
            <person name="Fartmann B."/>
            <person name="Valle G."/>
            <person name="Blocker H."/>
            <person name="Perez-Alonso M."/>
            <person name="Obermaier B."/>
            <person name="Delseny M."/>
            <person name="Boutry M."/>
            <person name="Grivell L.A."/>
            <person name="Mache R."/>
            <person name="Puigdomenech P."/>
            <person name="De Simone V."/>
            <person name="Choisne N."/>
            <person name="Artiguenave F."/>
            <person name="Robert C."/>
            <person name="Brottier P."/>
            <person name="Wincker P."/>
            <person name="Cattolico L."/>
            <person name="Weissenbach J."/>
            <person name="Saurin W."/>
            <person name="Quetier F."/>
            <person name="Schafer M."/>
            <person name="Muller-Auer S."/>
            <person name="Gabel C."/>
            <person name="Fuchs M."/>
            <person name="Benes V."/>
            <person name="Wurmbach E."/>
            <person name="Drzonek H."/>
            <person name="Erfle H."/>
            <person name="Jordan N."/>
            <person name="Bangert S."/>
            <person name="Wiedelmann R."/>
            <person name="Kranz H."/>
            <person name="Voss H."/>
            <person name="Holland R."/>
            <person name="Brandt P."/>
            <person name="Nyakatura G."/>
            <person name="Vezzi A."/>
            <person name="D'Angelo M."/>
            <person name="Pallavicini A."/>
            <person name="Toppo S."/>
            <person name="Simionati B."/>
            <person name="Conrad A."/>
            <person name="Hornischer K."/>
            <person name="Kauer G."/>
            <person name="Lohnert T.H."/>
            <person name="Nordsiek G."/>
            <person name="Reichelt J."/>
            <person name="Scharfe M."/>
            <person name="Schon O."/>
            <person name="Bargues M."/>
            <person name="Terol J."/>
            <person name="Climent J."/>
            <person name="Navarro P."/>
            <person name="Collado C."/>
            <person name="Perez-Perez A."/>
            <person name="Ottenwalder B."/>
            <person name="Duchemin D."/>
            <person name="Cooke R."/>
            <person name="Laudie M."/>
            <person name="Berger-Llauro C."/>
            <person name="Purnelle B."/>
            <person name="Masuy D."/>
            <person name="de Haan M."/>
            <person name="Maarse A.C."/>
            <person name="Alcaraz J.P."/>
            <person name="Cottet A."/>
            <person name="Casacuberta E."/>
            <person name="Monfort A."/>
            <person name="Argiriou A."/>
            <person name="flores M."/>
            <person name="Liguori R."/>
            <person name="Vitale D."/>
            <person name="Mannhaupt G."/>
            <person name="Haase D."/>
            <person name="Schoof H."/>
            <person name="Rudd S."/>
            <person name="Zaccaria P."/>
            <person name="Mewes H.W."/>
            <person name="Mayer K.F."/>
            <person name="Kaul S."/>
            <person name="Town C.D."/>
            <person name="Koo H.L."/>
            <person name="Tallon L.J."/>
            <person name="Jenkins J."/>
            <person name="Rooney T."/>
            <person name="Rizzo M."/>
            <person name="Walts A."/>
            <person name="Utterback T."/>
            <person name="Fujii C.Y."/>
            <person name="Shea T.P."/>
            <person name="Creasy T.H."/>
            <person name="Haas B."/>
            <person name="Maiti R."/>
            <person name="Wu D."/>
            <person name="Peterson J."/>
            <person name="Van Aken S."/>
            <person name="Pai G."/>
            <person name="Militscher J."/>
            <person name="Sellers P."/>
            <person name="Gill J.E."/>
            <person name="Feldblyum T.V."/>
            <person name="Preuss D."/>
            <person name="Lin X."/>
            <person name="Nierman W.C."/>
            <person name="Salzberg S.L."/>
            <person name="White O."/>
            <person name="Venter J.C."/>
            <person name="Fraser C.M."/>
            <person name="Kaneko T."/>
            <person name="Nakamura Y."/>
            <person name="Sato S."/>
            <person name="Kato T."/>
            <person name="Asamizu E."/>
            <person name="Sasamoto S."/>
            <person name="Kimura T."/>
            <person name="Idesawa K."/>
            <person name="Kawashima K."/>
            <person name="Kishida Y."/>
            <person name="Kiyokawa C."/>
            <person name="Kohara M."/>
            <person name="Matsumoto M."/>
            <person name="Matsuno A."/>
            <person name="Muraki A."/>
            <person name="Nakayama S."/>
            <person name="Nakazaki N."/>
            <person name="Shinpo S."/>
            <person name="Takeuchi C."/>
            <person name="Wada T."/>
            <person name="Watanabe A."/>
            <person name="Yamada M."/>
            <person name="Yasuda M."/>
            <person name="Tabata S."/>
        </authorList>
    </citation>
    <scope>NUCLEOTIDE SEQUENCE [LARGE SCALE GENOMIC DNA]</scope>
    <source>
        <strain>cv. Columbia</strain>
    </source>
</reference>
<sequence length="52" mass="6064">MATLIEANLDKEYRIRPKTEVWKYESQYPTLLGDRINADKSDTRSPKVVLPL</sequence>
<evidence type="ECO:0000313" key="1">
    <source>
        <dbReference type="EMBL" id="CAB87729.1"/>
    </source>
</evidence>
<proteinExistence type="predicted"/>
<name>Q9M3F9_ARATH</name>
<dbReference type="AlphaFoldDB" id="Q9M3F9"/>
<reference evidence="1" key="1">
    <citation type="submission" date="1999-11" db="EMBL/GenBank/DDBJ databases">
        <authorList>
            <person name="Nyakatura G."/>
            <person name="Fartmann B."/>
            <person name="Dauner D."/>
            <person name="Sterr W."/>
            <person name="Holland R."/>
            <person name="Weichselgartner M."/>
            <person name="Mewes H.W."/>
            <person name="Rudd S."/>
            <person name="Lemcke K."/>
            <person name="Mayer K.F.X."/>
            <person name="Quetier F."/>
            <person name="Salanoubat M."/>
        </authorList>
    </citation>
    <scope>NUCLEOTIDE SEQUENCE</scope>
</reference>
<gene>
    <name evidence="1" type="primary">T14K23_80</name>
</gene>
<organism evidence="1">
    <name type="scientific">Arabidopsis thaliana</name>
    <name type="common">Mouse-ear cress</name>
    <dbReference type="NCBI Taxonomy" id="3702"/>
    <lineage>
        <taxon>Eukaryota</taxon>
        <taxon>Viridiplantae</taxon>
        <taxon>Streptophyta</taxon>
        <taxon>Embryophyta</taxon>
        <taxon>Tracheophyta</taxon>
        <taxon>Spermatophyta</taxon>
        <taxon>Magnoliopsida</taxon>
        <taxon>eudicotyledons</taxon>
        <taxon>Gunneridae</taxon>
        <taxon>Pentapetalae</taxon>
        <taxon>rosids</taxon>
        <taxon>malvids</taxon>
        <taxon>Brassicales</taxon>
        <taxon>Brassicaceae</taxon>
        <taxon>Camelineae</taxon>
        <taxon>Arabidopsis</taxon>
    </lineage>
</organism>
<protein>
    <submittedName>
        <fullName evidence="1">Uncharacterized protein T14K23_80</fullName>
    </submittedName>
</protein>
<dbReference type="EMBL" id="AL132909">
    <property type="protein sequence ID" value="CAB87729.1"/>
    <property type="molecule type" value="Genomic_DNA"/>
</dbReference>
<dbReference type="PIR" id="T47295">
    <property type="entry name" value="T47295"/>
</dbReference>
<accession>Q9M3F9</accession>
<reference evidence="1" key="3">
    <citation type="submission" date="2000-04" db="EMBL/GenBank/DDBJ databases">
        <authorList>
            <person name="EU Arabidopsis sequencing project"/>
        </authorList>
    </citation>
    <scope>NUCLEOTIDE SEQUENCE</scope>
</reference>